<feature type="compositionally biased region" description="Basic and acidic residues" evidence="1">
    <location>
        <begin position="387"/>
        <end position="396"/>
    </location>
</feature>
<feature type="compositionally biased region" description="Polar residues" evidence="1">
    <location>
        <begin position="241"/>
        <end position="257"/>
    </location>
</feature>
<dbReference type="RefSeq" id="XP_030920052.1">
    <property type="nucleotide sequence ID" value="XM_031064192.1"/>
</dbReference>
<dbReference type="GO" id="GO:0046599">
    <property type="term" value="P:regulation of centriole replication"/>
    <property type="evidence" value="ECO:0007669"/>
    <property type="project" value="TreeGrafter"/>
</dbReference>
<feature type="compositionally biased region" description="Basic and acidic residues" evidence="1">
    <location>
        <begin position="55"/>
        <end position="66"/>
    </location>
</feature>
<dbReference type="OrthoDB" id="6163239at2759"/>
<evidence type="ECO:0000313" key="2">
    <source>
        <dbReference type="Proteomes" id="UP000504602"/>
    </source>
</evidence>
<proteinExistence type="predicted"/>
<dbReference type="PANTHER" id="PTHR21553">
    <property type="entry name" value="ALMS1-RELATED"/>
    <property type="match status" value="1"/>
</dbReference>
<feature type="region of interest" description="Disordered" evidence="1">
    <location>
        <begin position="228"/>
        <end position="359"/>
    </location>
</feature>
<dbReference type="GO" id="GO:0005813">
    <property type="term" value="C:centrosome"/>
    <property type="evidence" value="ECO:0007669"/>
    <property type="project" value="TreeGrafter"/>
</dbReference>
<evidence type="ECO:0000313" key="3">
    <source>
        <dbReference type="RefSeq" id="XP_030920052.1"/>
    </source>
</evidence>
<protein>
    <submittedName>
        <fullName evidence="3">Uncharacterized protein LOC115948857</fullName>
    </submittedName>
</protein>
<dbReference type="GO" id="GO:0005829">
    <property type="term" value="C:cytosol"/>
    <property type="evidence" value="ECO:0007669"/>
    <property type="project" value="TreeGrafter"/>
</dbReference>
<accession>A0A8N5F1X6</accession>
<organism evidence="2 3">
    <name type="scientific">Geospiza fortis</name>
    <name type="common">Medium ground-finch</name>
    <dbReference type="NCBI Taxonomy" id="48883"/>
    <lineage>
        <taxon>Eukaryota</taxon>
        <taxon>Metazoa</taxon>
        <taxon>Chordata</taxon>
        <taxon>Craniata</taxon>
        <taxon>Vertebrata</taxon>
        <taxon>Euteleostomi</taxon>
        <taxon>Archelosauria</taxon>
        <taxon>Archosauria</taxon>
        <taxon>Dinosauria</taxon>
        <taxon>Saurischia</taxon>
        <taxon>Theropoda</taxon>
        <taxon>Coelurosauria</taxon>
        <taxon>Aves</taxon>
        <taxon>Neognathae</taxon>
        <taxon>Neoaves</taxon>
        <taxon>Telluraves</taxon>
        <taxon>Australaves</taxon>
        <taxon>Passeriformes</taxon>
        <taxon>Thraupidae</taxon>
        <taxon>Geospiza</taxon>
    </lineage>
</organism>
<dbReference type="PANTHER" id="PTHR21553:SF36">
    <property type="entry name" value="ALMS1 CENTROSOME AND BASAL BODY-ASSOCIATED PROTEIN-RELATED"/>
    <property type="match status" value="1"/>
</dbReference>
<gene>
    <name evidence="3" type="primary">LOC115948857</name>
</gene>
<feature type="compositionally biased region" description="Low complexity" evidence="1">
    <location>
        <begin position="334"/>
        <end position="346"/>
    </location>
</feature>
<name>A0A8N5F1X6_GEOFO</name>
<dbReference type="AlphaFoldDB" id="A0A8N5F1X6"/>
<keyword evidence="2" id="KW-1185">Reference proteome</keyword>
<feature type="region of interest" description="Disordered" evidence="1">
    <location>
        <begin position="372"/>
        <end position="402"/>
    </location>
</feature>
<dbReference type="GO" id="GO:0005814">
    <property type="term" value="C:centriole"/>
    <property type="evidence" value="ECO:0007669"/>
    <property type="project" value="TreeGrafter"/>
</dbReference>
<dbReference type="GeneID" id="115948857"/>
<dbReference type="GO" id="GO:0008017">
    <property type="term" value="F:microtubule binding"/>
    <property type="evidence" value="ECO:0007669"/>
    <property type="project" value="TreeGrafter"/>
</dbReference>
<feature type="region of interest" description="Disordered" evidence="1">
    <location>
        <begin position="448"/>
        <end position="480"/>
    </location>
</feature>
<sequence length="749" mass="80083">MARRGLSSPSDAVTVLDRTLRGSFPGTRAARRSSAPHVLVSSAAQLLAKHGSSPAEEHQDCGEKGDQSLSLSIPSGHDIVDSFGAISLESLNFPVGPEEPQGALLVPRPCPSAGGNSPIPSGAALETPKKEELNIEERIPVYLRNLGIEQSPGTILAPFVPRGPLRELEFSPWGLRSLQPPLDTAPLDRVPPQAQGALLPAFEMSQASFGSDVSPLSVSLSVGSAAGSEQDQDLLSPRELSASSPTLSGDSPASQGSVPGPQLEGGGTEGSPGRAGAEQDLPSCSSGRGPQAGGRRAQGALADPECRSSDSSQQGWAPGALSGLGNDMGLDRASSSSGVGSESSQGQEREPLMGPGALQELRELLAQAEALAASWSRPAGPTASCREQGEREEGPKGARLGQDWIPELQETLSWDEAVTPRGVRAQELGMHPLHSASCQLAWGHPLAVSSQHRERPRAGKSAGRWEPEGSSSVGRSQAAPWVKMKLASQSQECGADWDEEPQLRMEGIKAELLPKTREPAPAKDPWLCGLEAASEYLRKQGQELEGVQAPRCPRDRHGQLSRTWELLQPSSPPAAPCPRADPWHYSLLKDMQLKPWGAAELQDVQLKPWGAAELQDVQLKPWGAAELQDVQLKPCITAEPQEMQLKSWNTADLQDVQLKPWNTADLQEMHLKPCSAAEPQEMQLKPCSAAEPQDVHLKPWNPADLQEMHLKPCSTAEPQDVHLKPWNPADLQEMHLKPCRDAPEALQCC</sequence>
<feature type="compositionally biased region" description="Basic and acidic residues" evidence="1">
    <location>
        <begin position="451"/>
        <end position="467"/>
    </location>
</feature>
<dbReference type="Proteomes" id="UP000504602">
    <property type="component" value="Unplaced"/>
</dbReference>
<reference evidence="3" key="1">
    <citation type="submission" date="2025-08" db="UniProtKB">
        <authorList>
            <consortium name="RefSeq"/>
        </authorList>
    </citation>
    <scope>IDENTIFICATION</scope>
</reference>
<feature type="compositionally biased region" description="Low complexity" evidence="1">
    <location>
        <begin position="287"/>
        <end position="300"/>
    </location>
</feature>
<evidence type="ECO:0000256" key="1">
    <source>
        <dbReference type="SAM" id="MobiDB-lite"/>
    </source>
</evidence>
<feature type="region of interest" description="Disordered" evidence="1">
    <location>
        <begin position="45"/>
        <end position="72"/>
    </location>
</feature>